<name>A0A3N7HPE4_9BURK</name>
<comment type="caution">
    <text evidence="1">The sequence shown here is derived from an EMBL/GenBank/DDBJ whole genome shotgun (WGS) entry which is preliminary data.</text>
</comment>
<dbReference type="EMBL" id="QUSW01000003">
    <property type="protein sequence ID" value="RQP24078.1"/>
    <property type="molecule type" value="Genomic_DNA"/>
</dbReference>
<proteinExistence type="predicted"/>
<organism evidence="1 2">
    <name type="scientific">Piscinibacter terrae</name>
    <dbReference type="NCBI Taxonomy" id="2496871"/>
    <lineage>
        <taxon>Bacteria</taxon>
        <taxon>Pseudomonadati</taxon>
        <taxon>Pseudomonadota</taxon>
        <taxon>Betaproteobacteria</taxon>
        <taxon>Burkholderiales</taxon>
        <taxon>Sphaerotilaceae</taxon>
        <taxon>Piscinibacter</taxon>
    </lineage>
</organism>
<gene>
    <name evidence="1" type="ORF">DZC73_12140</name>
</gene>
<dbReference type="AlphaFoldDB" id="A0A3N7HPE4"/>
<evidence type="ECO:0000313" key="1">
    <source>
        <dbReference type="EMBL" id="RQP24078.1"/>
    </source>
</evidence>
<dbReference type="RefSeq" id="WP_124540525.1">
    <property type="nucleotide sequence ID" value="NZ_QUSW01000003.1"/>
</dbReference>
<reference evidence="1 2" key="1">
    <citation type="submission" date="2018-08" db="EMBL/GenBank/DDBJ databases">
        <authorList>
            <person name="Khan S.A."/>
            <person name="Jeon C.O."/>
            <person name="Chun B.H."/>
            <person name="Jeong S.E."/>
        </authorList>
    </citation>
    <scope>NUCLEOTIDE SEQUENCE [LARGE SCALE GENOMIC DNA]</scope>
    <source>
        <strain evidence="1 2">S-16</strain>
    </source>
</reference>
<evidence type="ECO:0000313" key="2">
    <source>
        <dbReference type="Proteomes" id="UP000267464"/>
    </source>
</evidence>
<accession>A0A3N7HPE4</accession>
<reference evidence="1 2" key="2">
    <citation type="submission" date="2018-12" db="EMBL/GenBank/DDBJ databases">
        <title>Rhizobacter gummiphilus sp. nov., a rubber-degrading bacterium isolated from the soil of a botanical garden in Japan.</title>
        <authorList>
            <person name="Shunsuke S.S."/>
        </authorList>
    </citation>
    <scope>NUCLEOTIDE SEQUENCE [LARGE SCALE GENOMIC DNA]</scope>
    <source>
        <strain evidence="1 2">S-16</strain>
    </source>
</reference>
<protein>
    <submittedName>
        <fullName evidence="1">Uncharacterized protein</fullName>
    </submittedName>
</protein>
<sequence>MSVTVMLGLGLAAGFVALALVLHRLSNAASKRMRCVDDGSTVAVIAGVDGGGGAAGCDGGGAACN</sequence>
<keyword evidence="2" id="KW-1185">Reference proteome</keyword>
<dbReference type="Proteomes" id="UP000267464">
    <property type="component" value="Unassembled WGS sequence"/>
</dbReference>